<evidence type="ECO:0000256" key="1">
    <source>
        <dbReference type="SAM" id="Phobius"/>
    </source>
</evidence>
<evidence type="ECO:0000313" key="3">
    <source>
        <dbReference type="Proteomes" id="UP000509302"/>
    </source>
</evidence>
<gene>
    <name evidence="2" type="ORF">HYG79_07605</name>
</gene>
<feature type="transmembrane region" description="Helical" evidence="1">
    <location>
        <begin position="70"/>
        <end position="91"/>
    </location>
</feature>
<dbReference type="AlphaFoldDB" id="A0A7H9AP48"/>
<dbReference type="EMBL" id="CP058595">
    <property type="protein sequence ID" value="QLG45218.1"/>
    <property type="molecule type" value="Genomic_DNA"/>
</dbReference>
<name>A0A7H9AP48_9FLAO</name>
<dbReference type="RefSeq" id="WP_179241507.1">
    <property type="nucleotide sequence ID" value="NZ_CP058595.1"/>
</dbReference>
<reference evidence="2 3" key="1">
    <citation type="journal article" date="2006" name="Int. J. Syst. Evol. Microbiol.">
        <title>Costertonia aggregata gen. nov., sp. nov., a mesophilic marine bacterium of the family Flavobacteriaceae, isolated from a mature biofilm.</title>
        <authorList>
            <person name="Kwon K.K."/>
            <person name="Lee Y.K."/>
            <person name="Lee H.K."/>
        </authorList>
    </citation>
    <scope>NUCLEOTIDE SEQUENCE [LARGE SCALE GENOMIC DNA]</scope>
    <source>
        <strain evidence="2 3">KCCM 42265</strain>
    </source>
</reference>
<organism evidence="2 3">
    <name type="scientific">Costertonia aggregata</name>
    <dbReference type="NCBI Taxonomy" id="343403"/>
    <lineage>
        <taxon>Bacteria</taxon>
        <taxon>Pseudomonadati</taxon>
        <taxon>Bacteroidota</taxon>
        <taxon>Flavobacteriia</taxon>
        <taxon>Flavobacteriales</taxon>
        <taxon>Flavobacteriaceae</taxon>
        <taxon>Costertonia</taxon>
    </lineage>
</organism>
<evidence type="ECO:0000313" key="2">
    <source>
        <dbReference type="EMBL" id="QLG45218.1"/>
    </source>
</evidence>
<keyword evidence="1" id="KW-1133">Transmembrane helix</keyword>
<keyword evidence="1" id="KW-0812">Transmembrane</keyword>
<sequence>MIALKIMYTANIIVAGWISITSLFYPKKALITVFENSIAYSEAIRLIGSLWGAIFILSVFGLFYPKKMALVLLFQLIYKGSWVFFVMLPSIMNKQVYPKGMGIFFVVWCILLPFIIPWKYIFSTT</sequence>
<feature type="transmembrane region" description="Helical" evidence="1">
    <location>
        <begin position="46"/>
        <end position="64"/>
    </location>
</feature>
<feature type="transmembrane region" description="Helical" evidence="1">
    <location>
        <begin position="103"/>
        <end position="122"/>
    </location>
</feature>
<proteinExistence type="predicted"/>
<keyword evidence="3" id="KW-1185">Reference proteome</keyword>
<accession>A0A7H9AP48</accession>
<dbReference type="KEGG" id="cagg:HYG79_07605"/>
<keyword evidence="1" id="KW-0472">Membrane</keyword>
<feature type="transmembrane region" description="Helical" evidence="1">
    <location>
        <begin position="6"/>
        <end position="25"/>
    </location>
</feature>
<dbReference type="Proteomes" id="UP000509302">
    <property type="component" value="Chromosome"/>
</dbReference>
<protein>
    <submittedName>
        <fullName evidence="2">Uncharacterized protein</fullName>
    </submittedName>
</protein>